<dbReference type="GO" id="GO:0051082">
    <property type="term" value="F:unfolded protein binding"/>
    <property type="evidence" value="ECO:0007669"/>
    <property type="project" value="TreeGrafter"/>
</dbReference>
<protein>
    <submittedName>
        <fullName evidence="5">SHSP domain-containing protein</fullName>
    </submittedName>
</protein>
<dbReference type="Pfam" id="PF00011">
    <property type="entry name" value="HSP20"/>
    <property type="match status" value="1"/>
</dbReference>
<dbReference type="PROSITE" id="PS01031">
    <property type="entry name" value="SHSP"/>
    <property type="match status" value="1"/>
</dbReference>
<dbReference type="CDD" id="cd06526">
    <property type="entry name" value="metazoan_ACD"/>
    <property type="match status" value="1"/>
</dbReference>
<proteinExistence type="inferred from homology"/>
<dbReference type="InterPro" id="IPR002068">
    <property type="entry name" value="A-crystallin/Hsp20_dom"/>
</dbReference>
<evidence type="ECO:0000256" key="1">
    <source>
        <dbReference type="PROSITE-ProRule" id="PRU00285"/>
    </source>
</evidence>
<dbReference type="GO" id="GO:0005634">
    <property type="term" value="C:nucleus"/>
    <property type="evidence" value="ECO:0007669"/>
    <property type="project" value="TreeGrafter"/>
</dbReference>
<evidence type="ECO:0000313" key="4">
    <source>
        <dbReference type="Proteomes" id="UP000095283"/>
    </source>
</evidence>
<keyword evidence="4" id="KW-1185">Reference proteome</keyword>
<dbReference type="GO" id="GO:0005737">
    <property type="term" value="C:cytoplasm"/>
    <property type="evidence" value="ECO:0007669"/>
    <property type="project" value="TreeGrafter"/>
</dbReference>
<organism evidence="4 5">
    <name type="scientific">Heterorhabditis bacteriophora</name>
    <name type="common">Entomopathogenic nematode worm</name>
    <dbReference type="NCBI Taxonomy" id="37862"/>
    <lineage>
        <taxon>Eukaryota</taxon>
        <taxon>Metazoa</taxon>
        <taxon>Ecdysozoa</taxon>
        <taxon>Nematoda</taxon>
        <taxon>Chromadorea</taxon>
        <taxon>Rhabditida</taxon>
        <taxon>Rhabditina</taxon>
        <taxon>Rhabditomorpha</taxon>
        <taxon>Strongyloidea</taxon>
        <taxon>Heterorhabditidae</taxon>
        <taxon>Heterorhabditis</taxon>
    </lineage>
</organism>
<dbReference type="PRINTS" id="PR00299">
    <property type="entry name" value="ACRYSTALLIN"/>
</dbReference>
<dbReference type="SUPFAM" id="SSF49764">
    <property type="entry name" value="HSP20-like chaperones"/>
    <property type="match status" value="1"/>
</dbReference>
<dbReference type="WBParaSite" id="Hba_19683">
    <property type="protein sequence ID" value="Hba_19683"/>
    <property type="gene ID" value="Hba_19683"/>
</dbReference>
<evidence type="ECO:0000313" key="5">
    <source>
        <dbReference type="WBParaSite" id="Hba_19683"/>
    </source>
</evidence>
<dbReference type="AlphaFoldDB" id="A0A1I7XQ80"/>
<accession>A0A1I7XQ80</accession>
<sequence>MSLWFSGRPVSRFADEVFREFDRLDRGINPYWRDADHSILHVANTTQEVVNNENKFAVSLDVSQFKPEELQVHVDGRELTIEGKQEVKDSHGFMQRSFLRKWTLPTDADLDAITPSISDKGHLTIEVLKKANENTRRTIPIQPEVTAP</sequence>
<evidence type="ECO:0000256" key="2">
    <source>
        <dbReference type="RuleBase" id="RU003616"/>
    </source>
</evidence>
<name>A0A1I7XQ80_HETBA</name>
<dbReference type="PANTHER" id="PTHR45640">
    <property type="entry name" value="HEAT SHOCK PROTEIN HSP-12.2-RELATED"/>
    <property type="match status" value="1"/>
</dbReference>
<dbReference type="Proteomes" id="UP000095283">
    <property type="component" value="Unplaced"/>
</dbReference>
<dbReference type="GO" id="GO:0036498">
    <property type="term" value="P:IRE1-mediated unfolded protein response"/>
    <property type="evidence" value="ECO:0007669"/>
    <property type="project" value="TreeGrafter"/>
</dbReference>
<dbReference type="InterPro" id="IPR008978">
    <property type="entry name" value="HSP20-like_chaperone"/>
</dbReference>
<dbReference type="GO" id="GO:0009408">
    <property type="term" value="P:response to heat"/>
    <property type="evidence" value="ECO:0007669"/>
    <property type="project" value="TreeGrafter"/>
</dbReference>
<dbReference type="InterPro" id="IPR001436">
    <property type="entry name" value="Alpha-crystallin/sHSP_animal"/>
</dbReference>
<dbReference type="Gene3D" id="2.60.40.790">
    <property type="match status" value="1"/>
</dbReference>
<reference evidence="5" key="1">
    <citation type="submission" date="2016-11" db="UniProtKB">
        <authorList>
            <consortium name="WormBaseParasite"/>
        </authorList>
    </citation>
    <scope>IDENTIFICATION</scope>
</reference>
<evidence type="ECO:0000259" key="3">
    <source>
        <dbReference type="PROSITE" id="PS01031"/>
    </source>
</evidence>
<dbReference type="PANTHER" id="PTHR45640:SF32">
    <property type="entry name" value="STRESS-INDUCED PROTEIN 1"/>
    <property type="match status" value="1"/>
</dbReference>
<dbReference type="GO" id="GO:0042026">
    <property type="term" value="P:protein refolding"/>
    <property type="evidence" value="ECO:0007669"/>
    <property type="project" value="TreeGrafter"/>
</dbReference>
<feature type="domain" description="SHSP" evidence="3">
    <location>
        <begin position="38"/>
        <end position="144"/>
    </location>
</feature>
<comment type="similarity">
    <text evidence="1 2">Belongs to the small heat shock protein (HSP20) family.</text>
</comment>